<organism evidence="2 3">
    <name type="scientific">Cuscuta epithymum</name>
    <dbReference type="NCBI Taxonomy" id="186058"/>
    <lineage>
        <taxon>Eukaryota</taxon>
        <taxon>Viridiplantae</taxon>
        <taxon>Streptophyta</taxon>
        <taxon>Embryophyta</taxon>
        <taxon>Tracheophyta</taxon>
        <taxon>Spermatophyta</taxon>
        <taxon>Magnoliopsida</taxon>
        <taxon>eudicotyledons</taxon>
        <taxon>Gunneridae</taxon>
        <taxon>Pentapetalae</taxon>
        <taxon>asterids</taxon>
        <taxon>lamiids</taxon>
        <taxon>Solanales</taxon>
        <taxon>Convolvulaceae</taxon>
        <taxon>Cuscuteae</taxon>
        <taxon>Cuscuta</taxon>
        <taxon>Cuscuta subgen. Cuscuta</taxon>
    </lineage>
</organism>
<dbReference type="InterPro" id="IPR002156">
    <property type="entry name" value="RNaseH_domain"/>
</dbReference>
<keyword evidence="3" id="KW-1185">Reference proteome</keyword>
<dbReference type="Gene3D" id="3.30.420.10">
    <property type="entry name" value="Ribonuclease H-like superfamily/Ribonuclease H"/>
    <property type="match status" value="1"/>
</dbReference>
<dbReference type="GO" id="GO:0003676">
    <property type="term" value="F:nucleic acid binding"/>
    <property type="evidence" value="ECO:0007669"/>
    <property type="project" value="InterPro"/>
</dbReference>
<evidence type="ECO:0000313" key="2">
    <source>
        <dbReference type="EMBL" id="CAH9075448.1"/>
    </source>
</evidence>
<dbReference type="PANTHER" id="PTHR47074">
    <property type="entry name" value="BNAC02G40300D PROTEIN"/>
    <property type="match status" value="1"/>
</dbReference>
<dbReference type="CDD" id="cd06222">
    <property type="entry name" value="RNase_H_like"/>
    <property type="match status" value="1"/>
</dbReference>
<reference evidence="2" key="1">
    <citation type="submission" date="2022-07" db="EMBL/GenBank/DDBJ databases">
        <authorList>
            <person name="Macas J."/>
            <person name="Novak P."/>
            <person name="Neumann P."/>
        </authorList>
    </citation>
    <scope>NUCLEOTIDE SEQUENCE</scope>
</reference>
<feature type="domain" description="RNase H type-1" evidence="1">
    <location>
        <begin position="3"/>
        <end position="99"/>
    </location>
</feature>
<dbReference type="AlphaFoldDB" id="A0AAV0CI00"/>
<dbReference type="EMBL" id="CAMAPF010000028">
    <property type="protein sequence ID" value="CAH9075448.1"/>
    <property type="molecule type" value="Genomic_DNA"/>
</dbReference>
<dbReference type="PANTHER" id="PTHR47074:SF11">
    <property type="entry name" value="REVERSE TRANSCRIPTASE-LIKE PROTEIN"/>
    <property type="match status" value="1"/>
</dbReference>
<dbReference type="InterPro" id="IPR036397">
    <property type="entry name" value="RNaseH_sf"/>
</dbReference>
<protein>
    <recommendedName>
        <fullName evidence="1">RNase H type-1 domain-containing protein</fullName>
    </recommendedName>
</protein>
<name>A0AAV0CI00_9ASTE</name>
<comment type="caution">
    <text evidence="2">The sequence shown here is derived from an EMBL/GenBank/DDBJ whole genome shotgun (WGS) entry which is preliminary data.</text>
</comment>
<gene>
    <name evidence="2" type="ORF">CEPIT_LOCUS5420</name>
</gene>
<dbReference type="Proteomes" id="UP001152523">
    <property type="component" value="Unassembled WGS sequence"/>
</dbReference>
<dbReference type="InterPro" id="IPR044730">
    <property type="entry name" value="RNase_H-like_dom_plant"/>
</dbReference>
<proteinExistence type="predicted"/>
<dbReference type="GO" id="GO:0004523">
    <property type="term" value="F:RNA-DNA hybrid ribonuclease activity"/>
    <property type="evidence" value="ECO:0007669"/>
    <property type="project" value="InterPro"/>
</dbReference>
<dbReference type="InterPro" id="IPR052929">
    <property type="entry name" value="RNase_H-like_EbsB-rel"/>
</dbReference>
<dbReference type="Pfam" id="PF13456">
    <property type="entry name" value="RVT_3"/>
    <property type="match status" value="1"/>
</dbReference>
<evidence type="ECO:0000259" key="1">
    <source>
        <dbReference type="Pfam" id="PF13456"/>
    </source>
</evidence>
<evidence type="ECO:0000313" key="3">
    <source>
        <dbReference type="Proteomes" id="UP001152523"/>
    </source>
</evidence>
<dbReference type="InterPro" id="IPR012337">
    <property type="entry name" value="RNaseH-like_sf"/>
</dbReference>
<accession>A0AAV0CI00</accession>
<dbReference type="SUPFAM" id="SSF53098">
    <property type="entry name" value="Ribonuclease H-like"/>
    <property type="match status" value="1"/>
</dbReference>
<sequence>MDNFIAGAAKVWPGRLLPLGAELVGIREALSWLKDFGGTSIEVESDATGAICDILNGSSCSLVGSLREDIRDLTNFFSNISFCHVKRSANKPAHLLARAVCSLSDSQSWLHFPPFIVSALANNLINDN</sequence>